<dbReference type="EMBL" id="UINC01177781">
    <property type="protein sequence ID" value="SVD85594.1"/>
    <property type="molecule type" value="Genomic_DNA"/>
</dbReference>
<sequence length="90" mass="9378">DLFDRSERADAGIVDQDVDAAEALDMLRGEALDTGLVGDITGVGCDSFVFRAEGIEEPGVPGNRSDKNALGRESFGKGFADAARGACKNT</sequence>
<evidence type="ECO:0000313" key="1">
    <source>
        <dbReference type="EMBL" id="SVD85594.1"/>
    </source>
</evidence>
<accession>A0A382YQW1</accession>
<organism evidence="1">
    <name type="scientific">marine metagenome</name>
    <dbReference type="NCBI Taxonomy" id="408172"/>
    <lineage>
        <taxon>unclassified sequences</taxon>
        <taxon>metagenomes</taxon>
        <taxon>ecological metagenomes</taxon>
    </lineage>
</organism>
<proteinExistence type="predicted"/>
<name>A0A382YQW1_9ZZZZ</name>
<dbReference type="AlphaFoldDB" id="A0A382YQW1"/>
<reference evidence="1" key="1">
    <citation type="submission" date="2018-05" db="EMBL/GenBank/DDBJ databases">
        <authorList>
            <person name="Lanie J.A."/>
            <person name="Ng W.-L."/>
            <person name="Kazmierczak K.M."/>
            <person name="Andrzejewski T.M."/>
            <person name="Davidsen T.M."/>
            <person name="Wayne K.J."/>
            <person name="Tettelin H."/>
            <person name="Glass J.I."/>
            <person name="Rusch D."/>
            <person name="Podicherti R."/>
            <person name="Tsui H.-C.T."/>
            <person name="Winkler M.E."/>
        </authorList>
    </citation>
    <scope>NUCLEOTIDE SEQUENCE</scope>
</reference>
<gene>
    <name evidence="1" type="ORF">METZ01_LOCUS438448</name>
</gene>
<protein>
    <submittedName>
        <fullName evidence="1">Uncharacterized protein</fullName>
    </submittedName>
</protein>
<feature type="non-terminal residue" evidence="1">
    <location>
        <position position="1"/>
    </location>
</feature>